<evidence type="ECO:0000259" key="6">
    <source>
        <dbReference type="PROSITE" id="PS50011"/>
    </source>
</evidence>
<dbReference type="InterPro" id="IPR000719">
    <property type="entry name" value="Prot_kinase_dom"/>
</dbReference>
<dbReference type="AlphaFoldDB" id="A0A0A9Z398"/>
<dbReference type="EMBL" id="GBHO01007319">
    <property type="protein sequence ID" value="JAG36285.1"/>
    <property type="molecule type" value="Transcribed_RNA"/>
</dbReference>
<reference evidence="8" key="1">
    <citation type="journal article" date="2014" name="PLoS ONE">
        <title>Transcriptome-Based Identification of ABC Transporters in the Western Tarnished Plant Bug Lygus hesperus.</title>
        <authorList>
            <person name="Hull J.J."/>
            <person name="Chaney K."/>
            <person name="Geib S.M."/>
            <person name="Fabrick J.A."/>
            <person name="Brent C.S."/>
            <person name="Walsh D."/>
            <person name="Lavine L.C."/>
        </authorList>
    </citation>
    <scope>NUCLEOTIDE SEQUENCE</scope>
</reference>
<dbReference type="GO" id="GO:0004674">
    <property type="term" value="F:protein serine/threonine kinase activity"/>
    <property type="evidence" value="ECO:0007669"/>
    <property type="project" value="UniProtKB-EC"/>
</dbReference>
<evidence type="ECO:0000256" key="1">
    <source>
        <dbReference type="ARBA" id="ARBA00012513"/>
    </source>
</evidence>
<dbReference type="PROSITE" id="PS00108">
    <property type="entry name" value="PROTEIN_KINASE_ST"/>
    <property type="match status" value="1"/>
</dbReference>
<feature type="region of interest" description="Disordered" evidence="5">
    <location>
        <begin position="420"/>
        <end position="454"/>
    </location>
</feature>
<dbReference type="SUPFAM" id="SSF56112">
    <property type="entry name" value="Protein kinase-like (PK-like)"/>
    <property type="match status" value="1"/>
</dbReference>
<dbReference type="InterPro" id="IPR050235">
    <property type="entry name" value="CK1_Ser-Thr_kinase"/>
</dbReference>
<feature type="region of interest" description="Disordered" evidence="5">
    <location>
        <begin position="467"/>
        <end position="488"/>
    </location>
</feature>
<accession>A0A0A9Z398</accession>
<dbReference type="GO" id="GO:0005524">
    <property type="term" value="F:ATP binding"/>
    <property type="evidence" value="ECO:0007669"/>
    <property type="project" value="UniProtKB-UniRule"/>
</dbReference>
<evidence type="ECO:0000313" key="7">
    <source>
        <dbReference type="EMBL" id="JAG36284.1"/>
    </source>
</evidence>
<proteinExistence type="predicted"/>
<dbReference type="Gene3D" id="1.10.510.10">
    <property type="entry name" value="Transferase(Phosphotransferase) domain 1"/>
    <property type="match status" value="1"/>
</dbReference>
<evidence type="ECO:0000256" key="5">
    <source>
        <dbReference type="SAM" id="MobiDB-lite"/>
    </source>
</evidence>
<dbReference type="PROSITE" id="PS00107">
    <property type="entry name" value="PROTEIN_KINASE_ATP"/>
    <property type="match status" value="1"/>
</dbReference>
<reference evidence="8" key="2">
    <citation type="submission" date="2014-07" db="EMBL/GenBank/DDBJ databases">
        <authorList>
            <person name="Hull J."/>
        </authorList>
    </citation>
    <scope>NUCLEOTIDE SEQUENCE</scope>
</reference>
<keyword evidence="8" id="KW-0418">Kinase</keyword>
<name>A0A0A9Z398_LYGHE</name>
<feature type="binding site" evidence="4">
    <location>
        <position position="74"/>
    </location>
    <ligand>
        <name>ATP</name>
        <dbReference type="ChEBI" id="CHEBI:30616"/>
    </ligand>
</feature>
<dbReference type="InterPro" id="IPR011009">
    <property type="entry name" value="Kinase-like_dom_sf"/>
</dbReference>
<evidence type="ECO:0000256" key="3">
    <source>
        <dbReference type="ARBA" id="ARBA00022840"/>
    </source>
</evidence>
<evidence type="ECO:0000256" key="2">
    <source>
        <dbReference type="ARBA" id="ARBA00022741"/>
    </source>
</evidence>
<dbReference type="EC" id="2.7.11.1" evidence="1"/>
<keyword evidence="3 4" id="KW-0067">ATP-binding</keyword>
<keyword evidence="2 4" id="KW-0547">Nucleotide-binding</keyword>
<dbReference type="InterPro" id="IPR017441">
    <property type="entry name" value="Protein_kinase_ATP_BS"/>
</dbReference>
<keyword evidence="8" id="KW-0808">Transferase</keyword>
<sequence>MAPRFCDNMTIHKRKSPVTSFKAPDLRGAEIISDVTTKKWRLGKAIGVGAFGQIFLASDDILKPVSPDTSFIVKMEPYTSGPLFVERNFYLRAAKTDTIQEYMQSKKVTRLGVPHIYSFGTCFLRDVHMRFIVMPKYGASIQSMLVKHGNKFHIKTAFTLAIHVVEALEYIHEQGYIHADIKALNLVLGSDDKSSAPVYLIDYGLVARYKYRDGTHKEFVQDHRMANAGTIEFSSRDSHKGVICRRSDLESLGYCLVTWLGGDLPWEEFLTDPERVESAKEDAMLDIKDFLATALPSHPTPSRELFDYFTYISSLEFATKPDYKYIKKLLQAAIVRAGFLCDLKLTFDSHARLDRKAFKRIAERENIVPPKKIKRMIAGYRKPCAEYNEITSRVTRNIDKGANTSFEDFNWAQVLAGNPEKIIREHQGRRKAKDRKSEERVTPPHSCPAMSELDNPTPIMLKLMLKRSAQRKRTESQRKNSRGNDNYVSSTLTYAMEEVIALRNLPTRRVLRSSSRKLP</sequence>
<dbReference type="Pfam" id="PF00069">
    <property type="entry name" value="Pkinase"/>
    <property type="match status" value="1"/>
</dbReference>
<dbReference type="SMART" id="SM00220">
    <property type="entry name" value="S_TKc"/>
    <property type="match status" value="1"/>
</dbReference>
<evidence type="ECO:0000256" key="4">
    <source>
        <dbReference type="PROSITE-ProRule" id="PRU10141"/>
    </source>
</evidence>
<gene>
    <name evidence="8" type="primary">vrk1_1</name>
    <name evidence="7" type="synonym">vrk1_2</name>
    <name evidence="8" type="ORF">CM83_53519</name>
    <name evidence="7" type="ORF">CM83_53521</name>
</gene>
<dbReference type="InterPro" id="IPR008271">
    <property type="entry name" value="Ser/Thr_kinase_AS"/>
</dbReference>
<protein>
    <recommendedName>
        <fullName evidence="1">non-specific serine/threonine protein kinase</fullName>
        <ecNumber evidence="1">2.7.11.1</ecNumber>
    </recommendedName>
</protein>
<organism evidence="8">
    <name type="scientific">Lygus hesperus</name>
    <name type="common">Western plant bug</name>
    <dbReference type="NCBI Taxonomy" id="30085"/>
    <lineage>
        <taxon>Eukaryota</taxon>
        <taxon>Metazoa</taxon>
        <taxon>Ecdysozoa</taxon>
        <taxon>Arthropoda</taxon>
        <taxon>Hexapoda</taxon>
        <taxon>Insecta</taxon>
        <taxon>Pterygota</taxon>
        <taxon>Neoptera</taxon>
        <taxon>Paraneoptera</taxon>
        <taxon>Hemiptera</taxon>
        <taxon>Heteroptera</taxon>
        <taxon>Panheteroptera</taxon>
        <taxon>Cimicomorpha</taxon>
        <taxon>Miridae</taxon>
        <taxon>Mirini</taxon>
        <taxon>Lygus</taxon>
    </lineage>
</organism>
<evidence type="ECO:0000313" key="8">
    <source>
        <dbReference type="EMBL" id="JAG36285.1"/>
    </source>
</evidence>
<dbReference type="PANTHER" id="PTHR11909">
    <property type="entry name" value="CASEIN KINASE-RELATED"/>
    <property type="match status" value="1"/>
</dbReference>
<dbReference type="PROSITE" id="PS50011">
    <property type="entry name" value="PROTEIN_KINASE_DOM"/>
    <property type="match status" value="1"/>
</dbReference>
<dbReference type="EMBL" id="GBHO01007320">
    <property type="protein sequence ID" value="JAG36284.1"/>
    <property type="molecule type" value="Transcribed_RNA"/>
</dbReference>
<feature type="domain" description="Protein kinase" evidence="6">
    <location>
        <begin position="40"/>
        <end position="334"/>
    </location>
</feature>